<dbReference type="Pfam" id="PF01751">
    <property type="entry name" value="Toprim"/>
    <property type="match status" value="1"/>
</dbReference>
<evidence type="ECO:0000256" key="3">
    <source>
        <dbReference type="ARBA" id="ARBA00022490"/>
    </source>
</evidence>
<organism evidence="13 14">
    <name type="scientific">Novosphingobium guangzhouense</name>
    <dbReference type="NCBI Taxonomy" id="1850347"/>
    <lineage>
        <taxon>Bacteria</taxon>
        <taxon>Pseudomonadati</taxon>
        <taxon>Pseudomonadota</taxon>
        <taxon>Alphaproteobacteria</taxon>
        <taxon>Sphingomonadales</taxon>
        <taxon>Sphingomonadaceae</taxon>
        <taxon>Novosphingobium</taxon>
    </lineage>
</organism>
<dbReference type="InterPro" id="IPR002288">
    <property type="entry name" value="DNA_gyrase_B_C"/>
</dbReference>
<dbReference type="SUPFAM" id="SSF55874">
    <property type="entry name" value="ATPase domain of HSP90 chaperone/DNA topoisomerase II/histidine kinase"/>
    <property type="match status" value="1"/>
</dbReference>
<dbReference type="InterPro" id="IPR049353">
    <property type="entry name" value="GyrB_hook"/>
</dbReference>
<dbReference type="AlphaFoldDB" id="A0A2K2FZF0"/>
<dbReference type="PANTHER" id="PTHR45866:SF1">
    <property type="entry name" value="DNA GYRASE SUBUNIT B, MITOCHONDRIAL"/>
    <property type="match status" value="1"/>
</dbReference>
<dbReference type="PANTHER" id="PTHR45866">
    <property type="entry name" value="DNA GYRASE/TOPOISOMERASE SUBUNIT B"/>
    <property type="match status" value="1"/>
</dbReference>
<comment type="caution">
    <text evidence="13">The sequence shown here is derived from an EMBL/GenBank/DDBJ whole genome shotgun (WGS) entry which is preliminary data.</text>
</comment>
<dbReference type="GO" id="GO:0005524">
    <property type="term" value="F:ATP binding"/>
    <property type="evidence" value="ECO:0007669"/>
    <property type="project" value="UniProtKB-UniRule"/>
</dbReference>
<dbReference type="Gene3D" id="3.30.230.10">
    <property type="match status" value="1"/>
</dbReference>
<keyword evidence="7 11" id="KW-0460">Magnesium</keyword>
<dbReference type="FunFam" id="3.40.50.670:FF:000001">
    <property type="entry name" value="DNA topoisomerase 2"/>
    <property type="match status" value="1"/>
</dbReference>
<evidence type="ECO:0000313" key="13">
    <source>
        <dbReference type="EMBL" id="PNU04161.1"/>
    </source>
</evidence>
<dbReference type="CDD" id="cd16928">
    <property type="entry name" value="HATPase_GyrB-like"/>
    <property type="match status" value="1"/>
</dbReference>
<dbReference type="PROSITE" id="PS50880">
    <property type="entry name" value="TOPRIM"/>
    <property type="match status" value="1"/>
</dbReference>
<dbReference type="NCBIfam" id="TIGR01059">
    <property type="entry name" value="gyrB"/>
    <property type="match status" value="1"/>
</dbReference>
<dbReference type="PRINTS" id="PR00418">
    <property type="entry name" value="TPI2FAMILY"/>
</dbReference>
<evidence type="ECO:0000256" key="6">
    <source>
        <dbReference type="ARBA" id="ARBA00022840"/>
    </source>
</evidence>
<dbReference type="GO" id="GO:0003677">
    <property type="term" value="F:DNA binding"/>
    <property type="evidence" value="ECO:0007669"/>
    <property type="project" value="UniProtKB-KW"/>
</dbReference>
<dbReference type="GO" id="GO:0046872">
    <property type="term" value="F:metal ion binding"/>
    <property type="evidence" value="ECO:0007669"/>
    <property type="project" value="UniProtKB-KW"/>
</dbReference>
<feature type="domain" description="Toprim" evidence="12">
    <location>
        <begin position="443"/>
        <end position="553"/>
    </location>
</feature>
<dbReference type="HAMAP" id="MF_01898">
    <property type="entry name" value="GyrB"/>
    <property type="match status" value="1"/>
</dbReference>
<feature type="binding site" evidence="11">
    <location>
        <position position="449"/>
    </location>
    <ligand>
        <name>Mg(2+)</name>
        <dbReference type="ChEBI" id="CHEBI:18420"/>
        <label>1</label>
        <note>catalytic</note>
    </ligand>
</feature>
<dbReference type="NCBIfam" id="NF004189">
    <property type="entry name" value="PRK05644.1"/>
    <property type="match status" value="1"/>
</dbReference>
<dbReference type="CDD" id="cd03366">
    <property type="entry name" value="TOPRIM_TopoIIA_GyrB"/>
    <property type="match status" value="1"/>
</dbReference>
<dbReference type="GO" id="GO:0003918">
    <property type="term" value="F:DNA topoisomerase type II (double strand cut, ATP-hydrolyzing) activity"/>
    <property type="evidence" value="ECO:0007669"/>
    <property type="project" value="UniProtKB-UniRule"/>
</dbReference>
<dbReference type="InterPro" id="IPR020568">
    <property type="entry name" value="Ribosomal_Su5_D2-typ_SF"/>
</dbReference>
<dbReference type="RefSeq" id="WP_103096756.1">
    <property type="nucleotide sequence ID" value="NZ_LYMM01000040.1"/>
</dbReference>
<feature type="binding site" evidence="11">
    <location>
        <position position="522"/>
    </location>
    <ligand>
        <name>Mg(2+)</name>
        <dbReference type="ChEBI" id="CHEBI:18420"/>
        <label>2</label>
    </ligand>
</feature>
<feature type="binding site" evidence="11">
    <location>
        <position position="522"/>
    </location>
    <ligand>
        <name>Mg(2+)</name>
        <dbReference type="ChEBI" id="CHEBI:18420"/>
        <label>1</label>
        <note>catalytic</note>
    </ligand>
</feature>
<evidence type="ECO:0000256" key="9">
    <source>
        <dbReference type="ARBA" id="ARBA00023125"/>
    </source>
</evidence>
<evidence type="ECO:0000256" key="7">
    <source>
        <dbReference type="ARBA" id="ARBA00022842"/>
    </source>
</evidence>
<keyword evidence="10 11" id="KW-0413">Isomerase</keyword>
<accession>A0A2K2FZF0</accession>
<dbReference type="EC" id="5.6.2.2" evidence="11"/>
<dbReference type="CDD" id="cd00822">
    <property type="entry name" value="TopoII_Trans_DNA_gyrase"/>
    <property type="match status" value="1"/>
</dbReference>
<dbReference type="FunFam" id="3.30.230.10:FF:000005">
    <property type="entry name" value="DNA gyrase subunit B"/>
    <property type="match status" value="1"/>
</dbReference>
<keyword evidence="6 11" id="KW-0067">ATP-binding</keyword>
<keyword evidence="8 11" id="KW-0799">Topoisomerase</keyword>
<feature type="binding site" evidence="11">
    <location>
        <position position="524"/>
    </location>
    <ligand>
        <name>Mg(2+)</name>
        <dbReference type="ChEBI" id="CHEBI:18420"/>
        <label>2</label>
    </ligand>
</feature>
<comment type="cofactor">
    <cofactor evidence="11">
        <name>Mg(2+)</name>
        <dbReference type="ChEBI" id="CHEBI:18420"/>
    </cofactor>
    <cofactor evidence="11">
        <name>Mn(2+)</name>
        <dbReference type="ChEBI" id="CHEBI:29035"/>
    </cofactor>
    <cofactor evidence="11">
        <name>Ca(2+)</name>
        <dbReference type="ChEBI" id="CHEBI:29108"/>
    </cofactor>
    <text evidence="11">Binds two Mg(2+) per subunit. The magnesium ions form salt bridges with both the protein and the DNA. Can also accept other divalent metal cations, such as Mn(2+) or Ca(2+).</text>
</comment>
<comment type="subunit">
    <text evidence="11">Heterotetramer, composed of two GyrA and two GyrB chains. In the heterotetramer, GyrA contains the active site tyrosine that forms a transient covalent intermediate with DNA, while GyrB binds cofactors and catalyzes ATP hydrolysis.</text>
</comment>
<dbReference type="InterPro" id="IPR013506">
    <property type="entry name" value="Topo_IIA_bsu_dom2"/>
</dbReference>
<proteinExistence type="inferred from homology"/>
<feature type="site" description="Interaction with DNA" evidence="11">
    <location>
        <position position="474"/>
    </location>
</feature>
<dbReference type="GO" id="GO:0005737">
    <property type="term" value="C:cytoplasm"/>
    <property type="evidence" value="ECO:0007669"/>
    <property type="project" value="UniProtKB-SubCell"/>
</dbReference>
<dbReference type="InterPro" id="IPR018522">
    <property type="entry name" value="TopoIIA_CS"/>
</dbReference>
<dbReference type="InterPro" id="IPR014721">
    <property type="entry name" value="Ribsml_uS5_D2-typ_fold_subgr"/>
</dbReference>
<dbReference type="OrthoDB" id="9802808at2"/>
<comment type="miscellaneous">
    <text evidence="11">Few gyrases are as efficient as E.coli at forming negative supercoils. Not all organisms have 2 type II topoisomerases; in organisms with a single type II topoisomerase this enzyme also has to decatenate newly replicated chromosomes.</text>
</comment>
<name>A0A2K2FZF0_9SPHN</name>
<gene>
    <name evidence="11" type="primary">gyrB</name>
    <name evidence="13" type="ORF">A8V01_05255</name>
</gene>
<dbReference type="InterPro" id="IPR003594">
    <property type="entry name" value="HATPase_dom"/>
</dbReference>
<dbReference type="SMART" id="SM00387">
    <property type="entry name" value="HATPase_c"/>
    <property type="match status" value="1"/>
</dbReference>
<dbReference type="Gene3D" id="3.30.565.10">
    <property type="entry name" value="Histidine kinase-like ATPase, C-terminal domain"/>
    <property type="match status" value="1"/>
</dbReference>
<dbReference type="Pfam" id="PF21249">
    <property type="entry name" value="GyrB_hook"/>
    <property type="match status" value="1"/>
</dbReference>
<dbReference type="GO" id="GO:0006265">
    <property type="term" value="P:DNA topological change"/>
    <property type="evidence" value="ECO:0007669"/>
    <property type="project" value="UniProtKB-UniRule"/>
</dbReference>
<keyword evidence="14" id="KW-1185">Reference proteome</keyword>
<dbReference type="InterPro" id="IPR000565">
    <property type="entry name" value="Topo_IIA_B"/>
</dbReference>
<dbReference type="InterPro" id="IPR006171">
    <property type="entry name" value="TOPRIM_dom"/>
</dbReference>
<comment type="similarity">
    <text evidence="2 11">Belongs to the type II topoisomerase GyrB family.</text>
</comment>
<dbReference type="InterPro" id="IPR013759">
    <property type="entry name" value="Topo_IIA_B_C"/>
</dbReference>
<dbReference type="PRINTS" id="PR01159">
    <property type="entry name" value="DNAGYRASEB"/>
</dbReference>
<comment type="subcellular location">
    <subcellularLocation>
        <location evidence="11">Cytoplasm</location>
    </subcellularLocation>
</comment>
<comment type="catalytic activity">
    <reaction evidence="1 11">
        <text>ATP-dependent breakage, passage and rejoining of double-stranded DNA.</text>
        <dbReference type="EC" id="5.6.2.2"/>
    </reaction>
</comment>
<dbReference type="FunFam" id="3.30.565.10:FF:000002">
    <property type="entry name" value="DNA gyrase subunit B"/>
    <property type="match status" value="1"/>
</dbReference>
<keyword evidence="4 11" id="KW-0479">Metal-binding</keyword>
<keyword evidence="5 11" id="KW-0547">Nucleotide-binding</keyword>
<dbReference type="InterPro" id="IPR034160">
    <property type="entry name" value="TOPRIM_GyrB"/>
</dbReference>
<evidence type="ECO:0000256" key="5">
    <source>
        <dbReference type="ARBA" id="ARBA00022741"/>
    </source>
</evidence>
<evidence type="ECO:0000256" key="4">
    <source>
        <dbReference type="ARBA" id="ARBA00022723"/>
    </source>
</evidence>
<dbReference type="GO" id="GO:0005694">
    <property type="term" value="C:chromosome"/>
    <property type="evidence" value="ECO:0007669"/>
    <property type="project" value="InterPro"/>
</dbReference>
<evidence type="ECO:0000313" key="14">
    <source>
        <dbReference type="Proteomes" id="UP000236327"/>
    </source>
</evidence>
<evidence type="ECO:0000256" key="8">
    <source>
        <dbReference type="ARBA" id="ARBA00023029"/>
    </source>
</evidence>
<protein>
    <recommendedName>
        <fullName evidence="11">DNA gyrase subunit B</fullName>
        <ecNumber evidence="11">5.6.2.2</ecNumber>
    </recommendedName>
</protein>
<dbReference type="SUPFAM" id="SSF56719">
    <property type="entry name" value="Type II DNA topoisomerase"/>
    <property type="match status" value="1"/>
</dbReference>
<evidence type="ECO:0000256" key="2">
    <source>
        <dbReference type="ARBA" id="ARBA00010708"/>
    </source>
</evidence>
<dbReference type="Proteomes" id="UP000236327">
    <property type="component" value="Unassembled WGS sequence"/>
</dbReference>
<dbReference type="SUPFAM" id="SSF54211">
    <property type="entry name" value="Ribosomal protein S5 domain 2-like"/>
    <property type="match status" value="1"/>
</dbReference>
<feature type="site" description="Interaction with DNA" evidence="11">
    <location>
        <position position="477"/>
    </location>
</feature>
<comment type="function">
    <text evidence="11">A type II topoisomerase that negatively supercoils closed circular double-stranded (ds) DNA in an ATP-dependent manner to modulate DNA topology and maintain chromosomes in an underwound state. Negative supercoiling favors strand separation, and DNA replication, transcription, recombination and repair, all of which involve strand separation. Also able to catalyze the interconversion of other topological isomers of dsDNA rings, including catenanes and knotted rings. Type II topoisomerases break and join 2 DNA strands simultaneously in an ATP-dependent manner.</text>
</comment>
<dbReference type="InterPro" id="IPR011557">
    <property type="entry name" value="GyrB"/>
</dbReference>
<dbReference type="NCBIfam" id="NF011501">
    <property type="entry name" value="PRK14939.1"/>
    <property type="match status" value="1"/>
</dbReference>
<evidence type="ECO:0000256" key="10">
    <source>
        <dbReference type="ARBA" id="ARBA00023235"/>
    </source>
</evidence>
<dbReference type="Pfam" id="PF00986">
    <property type="entry name" value="DNA_gyraseB_C"/>
    <property type="match status" value="1"/>
</dbReference>
<evidence type="ECO:0000259" key="12">
    <source>
        <dbReference type="PROSITE" id="PS50880"/>
    </source>
</evidence>
<keyword evidence="9" id="KW-0238">DNA-binding</keyword>
<reference evidence="13 14" key="1">
    <citation type="submission" date="2016-05" db="EMBL/GenBank/DDBJ databases">
        <title>Complete genome sequence of Novosphingobium guangzhouense SA925(T).</title>
        <authorList>
            <person name="Sha S."/>
        </authorList>
    </citation>
    <scope>NUCLEOTIDE SEQUENCE [LARGE SCALE GENOMIC DNA]</scope>
    <source>
        <strain evidence="13 14">SA925</strain>
    </source>
</reference>
<keyword evidence="3 11" id="KW-0963">Cytoplasm</keyword>
<dbReference type="Gene3D" id="3.40.50.670">
    <property type="match status" value="2"/>
</dbReference>
<dbReference type="GO" id="GO:0006261">
    <property type="term" value="P:DNA-templated DNA replication"/>
    <property type="evidence" value="ECO:0007669"/>
    <property type="project" value="UniProtKB-UniRule"/>
</dbReference>
<evidence type="ECO:0000256" key="11">
    <source>
        <dbReference type="HAMAP-Rule" id="MF_01898"/>
    </source>
</evidence>
<dbReference type="InterPro" id="IPR013760">
    <property type="entry name" value="Topo_IIA-like_dom_sf"/>
</dbReference>
<dbReference type="SMART" id="SM00433">
    <property type="entry name" value="TOP2c"/>
    <property type="match status" value="1"/>
</dbReference>
<dbReference type="Pfam" id="PF02518">
    <property type="entry name" value="HATPase_c"/>
    <property type="match status" value="1"/>
</dbReference>
<dbReference type="Pfam" id="PF00204">
    <property type="entry name" value="DNA_gyraseB"/>
    <property type="match status" value="1"/>
</dbReference>
<dbReference type="InterPro" id="IPR036890">
    <property type="entry name" value="HATPase_C_sf"/>
</dbReference>
<evidence type="ECO:0000256" key="1">
    <source>
        <dbReference type="ARBA" id="ARBA00000185"/>
    </source>
</evidence>
<dbReference type="PROSITE" id="PS00177">
    <property type="entry name" value="TOPOISOMERASE_II"/>
    <property type="match status" value="1"/>
</dbReference>
<dbReference type="EMBL" id="LYMM01000040">
    <property type="protein sequence ID" value="PNU04161.1"/>
    <property type="molecule type" value="Genomic_DNA"/>
</dbReference>
<sequence>MSSTSENKNQNSYGADSIKVLKGLDAVRKRPGMYIGDTDDGSGLHHMVFEVSDNAIDEALAGHCDLVLIELNPDGSVSVEDNGRGIPTGIHPEEGVSAAEVIMTQLHAGGKFENTSDDNAYKVSGGLHGVGVSVVNALSEWLELTIWREGKEHWMKFAHGDAVGPLVVKGPAPKAEQNPDADGFKKGTRVTFLASTDTFKNVTEFDFDKLEHRYRELAFLNSGVRIKLRDKRHEEVKEHDLFYEGGIAAFVQYLDRNKTALLAEPIAISSERDGIGIDVALEWNDSYYENVLCFTNNIPQRDGGTHLAAFRAALTRTLNSYSEKSGLLKKEKVSLTGDDMREGLTAIVSVKLPDPKFSSQTKDKLVSSEVRQPLESLMADRMTEWLEENPAHAKSIVQKIIDAAAAREAAKRARELTRRKGAMDIASLPGKLADCQERDPSLCELFLVEGDSAGGSAKQGRDRKTQAILPLKGKILNVERARFDRIISSKEVGTLIQAMGTGIRDDFNLEKLRYHKIVIMTDADVDGAHIRTLLLTFFHRQMPEIIRAGHLFIAQPPLYKVSKGRSEVYLKDNAALDRYLVEAGLNGRVLETSGGARLGSDLEGLVEHAIRMRNLMAFVPRRYDPMIVEALALAGTFEPDLSAEARSAALARTAAWLDRGDTEARWSARLSEDGTVEVERLWRGVTDHHKIEGSFLSSAEARKLARLAAENAEVYAGTARFVRASAAEVEPEATEAAEGEEEAPATARPLHGADVITRPSQLLALVLAAGRKGLSIARYKGLGEMNAEQLWETTLDPENRVLLQVKVEDADVTDEIFTRLMGDIVEPRRDFIQENALNVANLDV</sequence>
<dbReference type="InterPro" id="IPR001241">
    <property type="entry name" value="Topo_IIA"/>
</dbReference>